<comment type="caution">
    <text evidence="2">The sequence shown here is derived from an EMBL/GenBank/DDBJ whole genome shotgun (WGS) entry which is preliminary data.</text>
</comment>
<reference evidence="2 3" key="1">
    <citation type="journal article" date="2018" name="Elife">
        <title>Discovery and characterization of a prevalent human gut bacterial enzyme sufficient for the inactivation of a family of plant toxins.</title>
        <authorList>
            <person name="Koppel N."/>
            <person name="Bisanz J.E."/>
            <person name="Pandelia M.E."/>
            <person name="Turnbaugh P.J."/>
            <person name="Balskus E.P."/>
        </authorList>
    </citation>
    <scope>NUCLEOTIDE SEQUENCE [LARGE SCALE GENOMIC DNA]</scope>
    <source>
        <strain evidence="2 3">3C</strain>
    </source>
</reference>
<proteinExistence type="predicted"/>
<evidence type="ECO:0000256" key="1">
    <source>
        <dbReference type="SAM" id="MobiDB-lite"/>
    </source>
</evidence>
<accession>A0A369M190</accession>
<dbReference type="AlphaFoldDB" id="A0A369M190"/>
<dbReference type="OrthoDB" id="10004543at2"/>
<feature type="region of interest" description="Disordered" evidence="1">
    <location>
        <begin position="1"/>
        <end position="20"/>
    </location>
</feature>
<name>A0A369M190_9ACTN</name>
<organism evidence="2 3">
    <name type="scientific">Gordonibacter pamelaeae</name>
    <dbReference type="NCBI Taxonomy" id="471189"/>
    <lineage>
        <taxon>Bacteria</taxon>
        <taxon>Bacillati</taxon>
        <taxon>Actinomycetota</taxon>
        <taxon>Coriobacteriia</taxon>
        <taxon>Eggerthellales</taxon>
        <taxon>Eggerthellaceae</taxon>
        <taxon>Gordonibacter</taxon>
    </lineage>
</organism>
<protein>
    <submittedName>
        <fullName evidence="2">Uncharacterized protein</fullName>
    </submittedName>
</protein>
<keyword evidence="3" id="KW-1185">Reference proteome</keyword>
<evidence type="ECO:0000313" key="3">
    <source>
        <dbReference type="Proteomes" id="UP000254000"/>
    </source>
</evidence>
<dbReference type="EMBL" id="PPTS01000003">
    <property type="protein sequence ID" value="RDB65533.1"/>
    <property type="molecule type" value="Genomic_DNA"/>
</dbReference>
<sequence length="71" mass="7630">MSASGSGRAQSLGQSCSHEQPTGLFGSCGTRLVGTARPLSYFDLLERFTREARAWLLAEINQGGATRSVPW</sequence>
<gene>
    <name evidence="2" type="ORF">C1877_05190</name>
</gene>
<evidence type="ECO:0000313" key="2">
    <source>
        <dbReference type="EMBL" id="RDB65533.1"/>
    </source>
</evidence>
<dbReference type="Proteomes" id="UP000254000">
    <property type="component" value="Unassembled WGS sequence"/>
</dbReference>